<keyword evidence="7" id="KW-1185">Reference proteome</keyword>
<dbReference type="SUPFAM" id="SSF52540">
    <property type="entry name" value="P-loop containing nucleoside triphosphate hydrolases"/>
    <property type="match status" value="1"/>
</dbReference>
<dbReference type="GO" id="GO:0005524">
    <property type="term" value="F:ATP binding"/>
    <property type="evidence" value="ECO:0007669"/>
    <property type="project" value="UniProtKB-KW"/>
</dbReference>
<evidence type="ECO:0000256" key="3">
    <source>
        <dbReference type="ARBA" id="ARBA00022741"/>
    </source>
</evidence>
<dbReference type="NCBIfam" id="NF008453">
    <property type="entry name" value="PRK11308.1"/>
    <property type="match status" value="1"/>
</dbReference>
<dbReference type="Pfam" id="PF00005">
    <property type="entry name" value="ABC_tran"/>
    <property type="match status" value="1"/>
</dbReference>
<dbReference type="InterPro" id="IPR050319">
    <property type="entry name" value="ABC_transp_ATP-bind"/>
</dbReference>
<dbReference type="InterPro" id="IPR017871">
    <property type="entry name" value="ABC_transporter-like_CS"/>
</dbReference>
<dbReference type="PROSITE" id="PS50893">
    <property type="entry name" value="ABC_TRANSPORTER_2"/>
    <property type="match status" value="1"/>
</dbReference>
<dbReference type="EMBL" id="JASGBQ010000002">
    <property type="protein sequence ID" value="MDI9241378.1"/>
    <property type="molecule type" value="Genomic_DNA"/>
</dbReference>
<proteinExistence type="inferred from homology"/>
<dbReference type="PANTHER" id="PTHR43776">
    <property type="entry name" value="TRANSPORT ATP-BINDING PROTEIN"/>
    <property type="match status" value="1"/>
</dbReference>
<reference evidence="6 7" key="1">
    <citation type="submission" date="2023-05" db="EMBL/GenBank/DDBJ databases">
        <title>[ruminococcus] sp. nov., isolated from a pig farm feces dump.</title>
        <authorList>
            <person name="Chang Y.-H."/>
        </authorList>
    </citation>
    <scope>NUCLEOTIDE SEQUENCE [LARGE SCALE GENOMIC DNA]</scope>
    <source>
        <strain evidence="6 7">YH-rum2234</strain>
    </source>
</reference>
<dbReference type="AlphaFoldDB" id="A0AAP4F062"/>
<sequence>MSETPLVEVKNLKKYFVASKSILKSKRTYVSAVNGVSLQIKKGETLGLVGESGCGKSTLGRTILRLTPSTSGEIYFDGQDINKLSNEQMRLMRQKMQMIFQDPYSCLNPRMNILELVRAPLDVFQVGTPAERLDKVKEMLEIVGMGEQHMMRYPHEFSGGQRQRVGIARALISNPEFVVCDEPVSALDVSVRASVLNLMNQLQERFGLTYLFISHDLSVVKHISDRVAVMYLGGIVEITSKDELYKNPLHPYTKALLSAIPLPDPEKKAAPKILEGDLPSPYNPPAGCRFHTRCEHCTARCKEEAPVLKDMGGGHQVACHLYD</sequence>
<dbReference type="Gene3D" id="3.40.50.300">
    <property type="entry name" value="P-loop containing nucleotide triphosphate hydrolases"/>
    <property type="match status" value="1"/>
</dbReference>
<feature type="domain" description="ABC transporter" evidence="5">
    <location>
        <begin position="17"/>
        <end position="257"/>
    </location>
</feature>
<dbReference type="InterPro" id="IPR013563">
    <property type="entry name" value="Oligopep_ABC_C"/>
</dbReference>
<organism evidence="6 7">
    <name type="scientific">Fusibacillus kribbianus</name>
    <dbReference type="NCBI Taxonomy" id="3044208"/>
    <lineage>
        <taxon>Bacteria</taxon>
        <taxon>Bacillati</taxon>
        <taxon>Bacillota</taxon>
        <taxon>Clostridia</taxon>
        <taxon>Lachnospirales</taxon>
        <taxon>Lachnospiraceae</taxon>
        <taxon>Fusibacillus</taxon>
    </lineage>
</organism>
<evidence type="ECO:0000256" key="4">
    <source>
        <dbReference type="ARBA" id="ARBA00022840"/>
    </source>
</evidence>
<protein>
    <submittedName>
        <fullName evidence="6">ABC transporter ATP-binding protein</fullName>
    </submittedName>
</protein>
<dbReference type="InterPro" id="IPR003439">
    <property type="entry name" value="ABC_transporter-like_ATP-bd"/>
</dbReference>
<comment type="caution">
    <text evidence="6">The sequence shown here is derived from an EMBL/GenBank/DDBJ whole genome shotgun (WGS) entry which is preliminary data.</text>
</comment>
<evidence type="ECO:0000256" key="1">
    <source>
        <dbReference type="ARBA" id="ARBA00005417"/>
    </source>
</evidence>
<dbReference type="NCBIfam" id="TIGR01727">
    <property type="entry name" value="oligo_HPY"/>
    <property type="match status" value="1"/>
</dbReference>
<dbReference type="Proteomes" id="UP001300383">
    <property type="component" value="Unassembled WGS sequence"/>
</dbReference>
<evidence type="ECO:0000259" key="5">
    <source>
        <dbReference type="PROSITE" id="PS50893"/>
    </source>
</evidence>
<dbReference type="GO" id="GO:0016887">
    <property type="term" value="F:ATP hydrolysis activity"/>
    <property type="evidence" value="ECO:0007669"/>
    <property type="project" value="InterPro"/>
</dbReference>
<keyword evidence="3" id="KW-0547">Nucleotide-binding</keyword>
<dbReference type="RefSeq" id="WP_283229887.1">
    <property type="nucleotide sequence ID" value="NZ_JASGBQ010000002.1"/>
</dbReference>
<evidence type="ECO:0000313" key="7">
    <source>
        <dbReference type="Proteomes" id="UP001300383"/>
    </source>
</evidence>
<dbReference type="CDD" id="cd03257">
    <property type="entry name" value="ABC_NikE_OppD_transporters"/>
    <property type="match status" value="1"/>
</dbReference>
<dbReference type="Pfam" id="PF08352">
    <property type="entry name" value="oligo_HPY"/>
    <property type="match status" value="1"/>
</dbReference>
<accession>A0AAP4F062</accession>
<dbReference type="GO" id="GO:0015833">
    <property type="term" value="P:peptide transport"/>
    <property type="evidence" value="ECO:0007669"/>
    <property type="project" value="InterPro"/>
</dbReference>
<dbReference type="FunFam" id="3.40.50.300:FF:000016">
    <property type="entry name" value="Oligopeptide ABC transporter ATP-binding component"/>
    <property type="match status" value="1"/>
</dbReference>
<keyword evidence="4 6" id="KW-0067">ATP-binding</keyword>
<evidence type="ECO:0000313" key="6">
    <source>
        <dbReference type="EMBL" id="MDI9241378.1"/>
    </source>
</evidence>
<keyword evidence="2" id="KW-0813">Transport</keyword>
<comment type="similarity">
    <text evidence="1">Belongs to the ABC transporter superfamily.</text>
</comment>
<evidence type="ECO:0000256" key="2">
    <source>
        <dbReference type="ARBA" id="ARBA00022448"/>
    </source>
</evidence>
<dbReference type="InterPro" id="IPR027417">
    <property type="entry name" value="P-loop_NTPase"/>
</dbReference>
<dbReference type="PROSITE" id="PS00211">
    <property type="entry name" value="ABC_TRANSPORTER_1"/>
    <property type="match status" value="1"/>
</dbReference>
<dbReference type="SMART" id="SM00382">
    <property type="entry name" value="AAA"/>
    <property type="match status" value="1"/>
</dbReference>
<dbReference type="InterPro" id="IPR003593">
    <property type="entry name" value="AAA+_ATPase"/>
</dbReference>
<dbReference type="GO" id="GO:0055085">
    <property type="term" value="P:transmembrane transport"/>
    <property type="evidence" value="ECO:0007669"/>
    <property type="project" value="UniProtKB-ARBA"/>
</dbReference>
<gene>
    <name evidence="6" type="ORF">QJ036_02655</name>
</gene>
<name>A0AAP4F062_9FIRM</name>